<comment type="caution">
    <text evidence="1">The sequence shown here is derived from an EMBL/GenBank/DDBJ whole genome shotgun (WGS) entry which is preliminary data.</text>
</comment>
<name>A0A1X2H0L2_SYNRA</name>
<organism evidence="1 2">
    <name type="scientific">Syncephalastrum racemosum</name>
    <name type="common">Filamentous fungus</name>
    <dbReference type="NCBI Taxonomy" id="13706"/>
    <lineage>
        <taxon>Eukaryota</taxon>
        <taxon>Fungi</taxon>
        <taxon>Fungi incertae sedis</taxon>
        <taxon>Mucoromycota</taxon>
        <taxon>Mucoromycotina</taxon>
        <taxon>Mucoromycetes</taxon>
        <taxon>Mucorales</taxon>
        <taxon>Syncephalastraceae</taxon>
        <taxon>Syncephalastrum</taxon>
    </lineage>
</organism>
<sequence length="141" mass="16153">MVLASKWKLSTGTIVEDKLFEFGLTSEREHAAHSFIINVSDPVWTERFTASELQEISQSRSHPLPPASDALLEISQRFYHACNCYLMAPPAHRLTYYVGYHRHLRDRTGLLFSWETRALVHLKVQQSGSQMRSHDEASKAP</sequence>
<reference evidence="1 2" key="1">
    <citation type="submission" date="2016-07" db="EMBL/GenBank/DDBJ databases">
        <title>Pervasive Adenine N6-methylation of Active Genes in Fungi.</title>
        <authorList>
            <consortium name="DOE Joint Genome Institute"/>
            <person name="Mondo S.J."/>
            <person name="Dannebaum R.O."/>
            <person name="Kuo R.C."/>
            <person name="Labutti K."/>
            <person name="Haridas S."/>
            <person name="Kuo A."/>
            <person name="Salamov A."/>
            <person name="Ahrendt S.R."/>
            <person name="Lipzen A."/>
            <person name="Sullivan W."/>
            <person name="Andreopoulos W.B."/>
            <person name="Clum A."/>
            <person name="Lindquist E."/>
            <person name="Daum C."/>
            <person name="Ramamoorthy G.K."/>
            <person name="Gryganskyi A."/>
            <person name="Culley D."/>
            <person name="Magnuson J.K."/>
            <person name="James T.Y."/>
            <person name="O'Malley M.A."/>
            <person name="Stajich J.E."/>
            <person name="Spatafora J.W."/>
            <person name="Visel A."/>
            <person name="Grigoriev I.V."/>
        </authorList>
    </citation>
    <scope>NUCLEOTIDE SEQUENCE [LARGE SCALE GENOMIC DNA]</scope>
    <source>
        <strain evidence="1 2">NRRL 2496</strain>
    </source>
</reference>
<dbReference type="InParanoid" id="A0A1X2H0L2"/>
<dbReference type="EMBL" id="MCGN01000012">
    <property type="protein sequence ID" value="ORY90524.1"/>
    <property type="molecule type" value="Genomic_DNA"/>
</dbReference>
<protein>
    <submittedName>
        <fullName evidence="1">Uncharacterized protein</fullName>
    </submittedName>
</protein>
<proteinExistence type="predicted"/>
<dbReference type="Proteomes" id="UP000242180">
    <property type="component" value="Unassembled WGS sequence"/>
</dbReference>
<gene>
    <name evidence="1" type="ORF">BCR43DRAFT_114634</name>
</gene>
<keyword evidence="2" id="KW-1185">Reference proteome</keyword>
<evidence type="ECO:0000313" key="1">
    <source>
        <dbReference type="EMBL" id="ORY90524.1"/>
    </source>
</evidence>
<dbReference type="OrthoDB" id="2397721at2759"/>
<evidence type="ECO:0000313" key="2">
    <source>
        <dbReference type="Proteomes" id="UP000242180"/>
    </source>
</evidence>
<accession>A0A1X2H0L2</accession>
<dbReference type="AlphaFoldDB" id="A0A1X2H0L2"/>